<comment type="caution">
    <text evidence="6">The sequence shown here is derived from an EMBL/GenBank/DDBJ whole genome shotgun (WGS) entry which is preliminary data.</text>
</comment>
<dbReference type="InParanoid" id="A0A1V9XLI1"/>
<dbReference type="OrthoDB" id="412876at2759"/>
<dbReference type="InterPro" id="IPR025799">
    <property type="entry name" value="Arg_MeTrfase"/>
</dbReference>
<keyword evidence="2 4" id="KW-0808">Transferase</keyword>
<evidence type="ECO:0000313" key="6">
    <source>
        <dbReference type="EMBL" id="OQR74311.1"/>
    </source>
</evidence>
<dbReference type="Pfam" id="PF06325">
    <property type="entry name" value="PrmA"/>
    <property type="match status" value="1"/>
</dbReference>
<dbReference type="EMBL" id="MNPL01008243">
    <property type="protein sequence ID" value="OQR74311.1"/>
    <property type="molecule type" value="Genomic_DNA"/>
</dbReference>
<reference evidence="6 7" key="1">
    <citation type="journal article" date="2017" name="Gigascience">
        <title>Draft genome of the honey bee ectoparasitic mite, Tropilaelaps mercedesae, is shaped by the parasitic life history.</title>
        <authorList>
            <person name="Dong X."/>
            <person name="Armstrong S.D."/>
            <person name="Xia D."/>
            <person name="Makepeace B.L."/>
            <person name="Darby A.C."/>
            <person name="Kadowaki T."/>
        </authorList>
    </citation>
    <scope>NUCLEOTIDE SEQUENCE [LARGE SCALE GENOMIC DNA]</scope>
    <source>
        <strain evidence="6">Wuxi-XJTLU</strain>
    </source>
</reference>
<name>A0A1V9XLI1_9ACAR</name>
<keyword evidence="7" id="KW-1185">Reference proteome</keyword>
<dbReference type="Pfam" id="PF22528">
    <property type="entry name" value="PRMT_C"/>
    <property type="match status" value="1"/>
</dbReference>
<organism evidence="6 7">
    <name type="scientific">Tropilaelaps mercedesae</name>
    <dbReference type="NCBI Taxonomy" id="418985"/>
    <lineage>
        <taxon>Eukaryota</taxon>
        <taxon>Metazoa</taxon>
        <taxon>Ecdysozoa</taxon>
        <taxon>Arthropoda</taxon>
        <taxon>Chelicerata</taxon>
        <taxon>Arachnida</taxon>
        <taxon>Acari</taxon>
        <taxon>Parasitiformes</taxon>
        <taxon>Mesostigmata</taxon>
        <taxon>Gamasina</taxon>
        <taxon>Dermanyssoidea</taxon>
        <taxon>Laelapidae</taxon>
        <taxon>Tropilaelaps</taxon>
    </lineage>
</organism>
<dbReference type="Gene3D" id="3.40.50.150">
    <property type="entry name" value="Vaccinia Virus protein VP39"/>
    <property type="match status" value="2"/>
</dbReference>
<evidence type="ECO:0000313" key="7">
    <source>
        <dbReference type="Proteomes" id="UP000192247"/>
    </source>
</evidence>
<dbReference type="PANTHER" id="PTHR11006:SF4">
    <property type="entry name" value="PROTEIN ARGININE N-METHYLTRANSFERASE 7"/>
    <property type="match status" value="1"/>
</dbReference>
<feature type="domain" description="Protein arginine N-methyltransferase" evidence="5">
    <location>
        <begin position="201"/>
        <end position="299"/>
    </location>
</feature>
<dbReference type="PROSITE" id="PS51678">
    <property type="entry name" value="SAM_MT_PRMT"/>
    <property type="match status" value="1"/>
</dbReference>
<sequence>MFEEFEDAIEEQLYAQEIARSAFADMLHDTERNELYEKGIKWAISELRSRGVTQIVVLDIGTGSGLLSMLAARHGADVIYACDGFIPAIGAARRVIQANGFSENIKLIPKMSTDLKIGPGLDIEHRANLLVAELFDTELIGEGLIRSYADAHSRLLTDDCIMVPQTATIYSQFVDSQFLRMHHTVPKFGLTVTENVERCPGTASLQDIQLSQIDDDDFTPICEPMVTFYFDLKNILATPCTTTYRLPDDWEANCGAPCVLTWWECQMAPSVTLSCSPRWEHPKGKNQPWRDHWMQAVYYPLHVKGKWLKCVRDEFSLWFDLVDVQSERPSSPACICGVHYSLPRYRIAQLSDRSLYCVLYEAVSSSPERNILLICDGGVTLPMAIAQAFPQKSFYVHEATCRLQNLTSELLRINNVSNCVIFEKLKHVELIELIVADPFLTISPLPWVSVLALNVVVEMLGLKHVRLLPESSRLMAIEVEFENLWKIRAPIVQTVGLKMAEYDRFIQTAMKRCDSLVETQPLWEYPGVARGPPLQLSDNIHYGETIRFRRVLKGNGIALWMEYSYGKNILLNLGPVEPPREGERIRWNRFTKQGVMLDVSNLTNVIFKI</sequence>
<dbReference type="GO" id="GO:0016274">
    <property type="term" value="F:protein-arginine N-methyltransferase activity"/>
    <property type="evidence" value="ECO:0007669"/>
    <property type="project" value="InterPro"/>
</dbReference>
<dbReference type="GO" id="GO:0042054">
    <property type="term" value="F:histone methyltransferase activity"/>
    <property type="evidence" value="ECO:0007669"/>
    <property type="project" value="TreeGrafter"/>
</dbReference>
<keyword evidence="3 4" id="KW-0949">S-adenosyl-L-methionine</keyword>
<dbReference type="InterPro" id="IPR029063">
    <property type="entry name" value="SAM-dependent_MTases_sf"/>
</dbReference>
<protein>
    <submittedName>
        <fullName evidence="6">Protein arginine N-methyltransferase 7-like</fullName>
    </submittedName>
</protein>
<dbReference type="Gene3D" id="2.70.160.11">
    <property type="entry name" value="Hnrnp arginine n-methyltransferase1"/>
    <property type="match status" value="2"/>
</dbReference>
<keyword evidence="1 4" id="KW-0489">Methyltransferase</keyword>
<dbReference type="PANTHER" id="PTHR11006">
    <property type="entry name" value="PROTEIN ARGININE N-METHYLTRANSFERASE"/>
    <property type="match status" value="1"/>
</dbReference>
<dbReference type="InterPro" id="IPR055135">
    <property type="entry name" value="PRMT_dom"/>
</dbReference>
<gene>
    <name evidence="6" type="ORF">BIW11_09166</name>
</gene>
<dbReference type="CDD" id="cd02440">
    <property type="entry name" value="AdoMet_MTases"/>
    <property type="match status" value="1"/>
</dbReference>
<evidence type="ECO:0000259" key="5">
    <source>
        <dbReference type="Pfam" id="PF22528"/>
    </source>
</evidence>
<dbReference type="FunCoup" id="A0A1V9XLI1">
    <property type="interactions" value="1618"/>
</dbReference>
<dbReference type="SUPFAM" id="SSF53335">
    <property type="entry name" value="S-adenosyl-L-methionine-dependent methyltransferases"/>
    <property type="match status" value="1"/>
</dbReference>
<evidence type="ECO:0000256" key="1">
    <source>
        <dbReference type="ARBA" id="ARBA00022603"/>
    </source>
</evidence>
<evidence type="ECO:0000256" key="2">
    <source>
        <dbReference type="ARBA" id="ARBA00022679"/>
    </source>
</evidence>
<dbReference type="FunFam" id="3.40.50.150:FF:000071">
    <property type="entry name" value="Protein arginine N-methyltransferase 7"/>
    <property type="match status" value="1"/>
</dbReference>
<evidence type="ECO:0000256" key="3">
    <source>
        <dbReference type="ARBA" id="ARBA00022691"/>
    </source>
</evidence>
<evidence type="ECO:0000256" key="4">
    <source>
        <dbReference type="PROSITE-ProRule" id="PRU01015"/>
    </source>
</evidence>
<accession>A0A1V9XLI1</accession>
<dbReference type="Proteomes" id="UP000192247">
    <property type="component" value="Unassembled WGS sequence"/>
</dbReference>
<dbReference type="AlphaFoldDB" id="A0A1V9XLI1"/>
<proteinExistence type="predicted"/>
<dbReference type="STRING" id="418985.A0A1V9XLI1"/>
<dbReference type="GO" id="GO:0032259">
    <property type="term" value="P:methylation"/>
    <property type="evidence" value="ECO:0007669"/>
    <property type="project" value="UniProtKB-KW"/>
</dbReference>